<evidence type="ECO:0000256" key="4">
    <source>
        <dbReference type="ARBA" id="ARBA00022679"/>
    </source>
</evidence>
<dbReference type="InterPro" id="IPR031322">
    <property type="entry name" value="Shikimate/glucono_kinase"/>
</dbReference>
<comment type="similarity">
    <text evidence="2 9">Belongs to the gluconokinase GntK/GntV family.</text>
</comment>
<evidence type="ECO:0000313" key="10">
    <source>
        <dbReference type="EMBL" id="GAA1732243.1"/>
    </source>
</evidence>
<dbReference type="EC" id="2.7.1.12" evidence="3 9"/>
<gene>
    <name evidence="10" type="ORF">GCM10009710_11180</name>
</gene>
<keyword evidence="11" id="KW-1185">Reference proteome</keyword>
<dbReference type="PANTHER" id="PTHR43442:SF3">
    <property type="entry name" value="GLUCONOKINASE-RELATED"/>
    <property type="match status" value="1"/>
</dbReference>
<organism evidence="10 11">
    <name type="scientific">Aeromicrobium alkaliterrae</name>
    <dbReference type="NCBI Taxonomy" id="302168"/>
    <lineage>
        <taxon>Bacteria</taxon>
        <taxon>Bacillati</taxon>
        <taxon>Actinomycetota</taxon>
        <taxon>Actinomycetes</taxon>
        <taxon>Propionibacteriales</taxon>
        <taxon>Nocardioidaceae</taxon>
        <taxon>Aeromicrobium</taxon>
    </lineage>
</organism>
<evidence type="ECO:0000313" key="11">
    <source>
        <dbReference type="Proteomes" id="UP001501057"/>
    </source>
</evidence>
<dbReference type="Proteomes" id="UP001501057">
    <property type="component" value="Unassembled WGS sequence"/>
</dbReference>
<keyword evidence="7 9" id="KW-0067">ATP-binding</keyword>
<dbReference type="CDD" id="cd02021">
    <property type="entry name" value="GntK"/>
    <property type="match status" value="1"/>
</dbReference>
<dbReference type="EMBL" id="BAAAME010000002">
    <property type="protein sequence ID" value="GAA1732243.1"/>
    <property type="molecule type" value="Genomic_DNA"/>
</dbReference>
<comment type="caution">
    <text evidence="10">The sequence shown here is derived from an EMBL/GenBank/DDBJ whole genome shotgun (WGS) entry which is preliminary data.</text>
</comment>
<evidence type="ECO:0000256" key="5">
    <source>
        <dbReference type="ARBA" id="ARBA00022741"/>
    </source>
</evidence>
<evidence type="ECO:0000256" key="2">
    <source>
        <dbReference type="ARBA" id="ARBA00008420"/>
    </source>
</evidence>
<evidence type="ECO:0000256" key="8">
    <source>
        <dbReference type="ARBA" id="ARBA00048090"/>
    </source>
</evidence>
<keyword evidence="4 9" id="KW-0808">Transferase</keyword>
<evidence type="ECO:0000256" key="6">
    <source>
        <dbReference type="ARBA" id="ARBA00022777"/>
    </source>
</evidence>
<dbReference type="Pfam" id="PF01202">
    <property type="entry name" value="SKI"/>
    <property type="match status" value="1"/>
</dbReference>
<dbReference type="Gene3D" id="3.40.50.300">
    <property type="entry name" value="P-loop containing nucleotide triphosphate hydrolases"/>
    <property type="match status" value="1"/>
</dbReference>
<dbReference type="NCBIfam" id="TIGR01313">
    <property type="entry name" value="therm_gnt_kin"/>
    <property type="match status" value="1"/>
</dbReference>
<keyword evidence="6 9" id="KW-0418">Kinase</keyword>
<keyword evidence="5 9" id="KW-0547">Nucleotide-binding</keyword>
<proteinExistence type="inferred from homology"/>
<accession>A0ABN2JN15</accession>
<evidence type="ECO:0000256" key="9">
    <source>
        <dbReference type="RuleBase" id="RU363066"/>
    </source>
</evidence>
<dbReference type="PANTHER" id="PTHR43442">
    <property type="entry name" value="GLUCONOKINASE-RELATED"/>
    <property type="match status" value="1"/>
</dbReference>
<sequence>MVDVMPGPPLVVSMGISGTGKSAVGAALAERLGVPYADGDDFHPRSNIEKMASGTPLTDEDRWPWLELVAGWLAEHQESGGVIACSALRRVYRDVLRSGSDQVLFLHLVGDHDLIHERMEKRDHFMPPTLLDSQERTLEPLESDEHGWAFDITPPIEDIVDAFVERAGLQALAPEEKTS</sequence>
<dbReference type="SUPFAM" id="SSF52540">
    <property type="entry name" value="P-loop containing nucleoside triphosphate hydrolases"/>
    <property type="match status" value="1"/>
</dbReference>
<name>A0ABN2JN15_9ACTN</name>
<reference evidence="10 11" key="1">
    <citation type="journal article" date="2019" name="Int. J. Syst. Evol. Microbiol.">
        <title>The Global Catalogue of Microorganisms (GCM) 10K type strain sequencing project: providing services to taxonomists for standard genome sequencing and annotation.</title>
        <authorList>
            <consortium name="The Broad Institute Genomics Platform"/>
            <consortium name="The Broad Institute Genome Sequencing Center for Infectious Disease"/>
            <person name="Wu L."/>
            <person name="Ma J."/>
        </authorList>
    </citation>
    <scope>NUCLEOTIDE SEQUENCE [LARGE SCALE GENOMIC DNA]</scope>
    <source>
        <strain evidence="10 11">JCM 13518</strain>
    </source>
</reference>
<comment type="pathway">
    <text evidence="1">Carbohydrate acid metabolism.</text>
</comment>
<evidence type="ECO:0000256" key="3">
    <source>
        <dbReference type="ARBA" id="ARBA00012054"/>
    </source>
</evidence>
<comment type="catalytic activity">
    <reaction evidence="8 9">
        <text>D-gluconate + ATP = 6-phospho-D-gluconate + ADP + H(+)</text>
        <dbReference type="Rhea" id="RHEA:19433"/>
        <dbReference type="ChEBI" id="CHEBI:15378"/>
        <dbReference type="ChEBI" id="CHEBI:18391"/>
        <dbReference type="ChEBI" id="CHEBI:30616"/>
        <dbReference type="ChEBI" id="CHEBI:58759"/>
        <dbReference type="ChEBI" id="CHEBI:456216"/>
        <dbReference type="EC" id="2.7.1.12"/>
    </reaction>
</comment>
<evidence type="ECO:0000256" key="7">
    <source>
        <dbReference type="ARBA" id="ARBA00022840"/>
    </source>
</evidence>
<protein>
    <recommendedName>
        <fullName evidence="3 9">Gluconokinase</fullName>
        <ecNumber evidence="3 9">2.7.1.12</ecNumber>
    </recommendedName>
</protein>
<evidence type="ECO:0000256" key="1">
    <source>
        <dbReference type="ARBA" id="ARBA00004761"/>
    </source>
</evidence>
<dbReference type="InterPro" id="IPR006001">
    <property type="entry name" value="Therm_gnt_kin"/>
</dbReference>
<dbReference type="InterPro" id="IPR027417">
    <property type="entry name" value="P-loop_NTPase"/>
</dbReference>